<dbReference type="Gene3D" id="3.60.10.10">
    <property type="entry name" value="Endonuclease/exonuclease/phosphatase"/>
    <property type="match status" value="1"/>
</dbReference>
<keyword evidence="2" id="KW-1185">Reference proteome</keyword>
<proteinExistence type="predicted"/>
<dbReference type="Proteomes" id="UP000233556">
    <property type="component" value="Unassembled WGS sequence"/>
</dbReference>
<dbReference type="GO" id="GO:0031012">
    <property type="term" value="C:extracellular matrix"/>
    <property type="evidence" value="ECO:0007669"/>
    <property type="project" value="TreeGrafter"/>
</dbReference>
<organism evidence="1 2">
    <name type="scientific">Limosa lapponica baueri</name>
    <dbReference type="NCBI Taxonomy" id="1758121"/>
    <lineage>
        <taxon>Eukaryota</taxon>
        <taxon>Metazoa</taxon>
        <taxon>Chordata</taxon>
        <taxon>Craniata</taxon>
        <taxon>Vertebrata</taxon>
        <taxon>Euteleostomi</taxon>
        <taxon>Archelosauria</taxon>
        <taxon>Archosauria</taxon>
        <taxon>Dinosauria</taxon>
        <taxon>Saurischia</taxon>
        <taxon>Theropoda</taxon>
        <taxon>Coelurosauria</taxon>
        <taxon>Aves</taxon>
        <taxon>Neognathae</taxon>
        <taxon>Neoaves</taxon>
        <taxon>Charadriiformes</taxon>
        <taxon>Scolopacidae</taxon>
        <taxon>Limosa</taxon>
    </lineage>
</organism>
<name>A0A2I0TRV8_LIMLA</name>
<protein>
    <submittedName>
        <fullName evidence="1">Uncharacterized protein</fullName>
    </submittedName>
</protein>
<evidence type="ECO:0000313" key="1">
    <source>
        <dbReference type="EMBL" id="PKU36538.1"/>
    </source>
</evidence>
<accession>A0A2I0TRV8</accession>
<dbReference type="EMBL" id="KZ507577">
    <property type="protein sequence ID" value="PKU36538.1"/>
    <property type="molecule type" value="Genomic_DNA"/>
</dbReference>
<gene>
    <name evidence="1" type="ORF">llap_13164</name>
</gene>
<dbReference type="GO" id="GO:0007508">
    <property type="term" value="P:larval heart development"/>
    <property type="evidence" value="ECO:0007669"/>
    <property type="project" value="TreeGrafter"/>
</dbReference>
<reference evidence="2" key="2">
    <citation type="submission" date="2017-12" db="EMBL/GenBank/DDBJ databases">
        <title>Genome sequence of the Bar-tailed Godwit (Limosa lapponica baueri).</title>
        <authorList>
            <person name="Lima N.C.B."/>
            <person name="Parody-Merino A.M."/>
            <person name="Battley P.F."/>
            <person name="Fidler A.E."/>
            <person name="Prosdocimi F."/>
        </authorList>
    </citation>
    <scope>NUCLEOTIDE SEQUENCE [LARGE SCALE GENOMIC DNA]</scope>
</reference>
<dbReference type="OrthoDB" id="9393271at2759"/>
<dbReference type="AlphaFoldDB" id="A0A2I0TRV8"/>
<dbReference type="PANTHER" id="PTHR33395:SF22">
    <property type="entry name" value="REVERSE TRANSCRIPTASE DOMAIN-CONTAINING PROTEIN"/>
    <property type="match status" value="1"/>
</dbReference>
<sequence length="192" mass="21103">MREGGIINLARDKPSDDMPRLEGWGAIKDPQPVAPRCAPEVIGANREIQAKHLKGMSPGDWHTGIAAAPTSKSASTGNQLKCHYANACSMGNKQEDLEMCAHLQSYDHTGITETWWDGSYDWSVGMEEYRLFRKDRLGRGGGGVALYVNDQLECLELHLGMDEEPRESLWVKIKGSTGAGDVTIGVCYRPPD</sequence>
<evidence type="ECO:0000313" key="2">
    <source>
        <dbReference type="Proteomes" id="UP000233556"/>
    </source>
</evidence>
<dbReference type="GO" id="GO:0061343">
    <property type="term" value="P:cell adhesion involved in heart morphogenesis"/>
    <property type="evidence" value="ECO:0007669"/>
    <property type="project" value="TreeGrafter"/>
</dbReference>
<dbReference type="InterPro" id="IPR036691">
    <property type="entry name" value="Endo/exonu/phosph_ase_sf"/>
</dbReference>
<dbReference type="SUPFAM" id="SSF56219">
    <property type="entry name" value="DNase I-like"/>
    <property type="match status" value="1"/>
</dbReference>
<reference evidence="2" key="1">
    <citation type="submission" date="2017-11" db="EMBL/GenBank/DDBJ databases">
        <authorList>
            <person name="Lima N.C."/>
            <person name="Parody-Merino A.M."/>
            <person name="Battley P.F."/>
            <person name="Fidler A.E."/>
            <person name="Prosdocimi F."/>
        </authorList>
    </citation>
    <scope>NUCLEOTIDE SEQUENCE [LARGE SCALE GENOMIC DNA]</scope>
</reference>
<dbReference type="PANTHER" id="PTHR33395">
    <property type="entry name" value="TRANSCRIPTASE, PUTATIVE-RELATED-RELATED"/>
    <property type="match status" value="1"/>
</dbReference>